<comment type="similarity">
    <text evidence="1 4">Belongs to the glycosyl hydrolase 1 family.</text>
</comment>
<keyword evidence="3" id="KW-0326">Glycosidase</keyword>
<feature type="chain" id="PRO_5039652436" evidence="5">
    <location>
        <begin position="20"/>
        <end position="522"/>
    </location>
</feature>
<dbReference type="KEGG" id="foc:113211172"/>
<dbReference type="GO" id="GO:0004553">
    <property type="term" value="F:hydrolase activity, hydrolyzing O-glycosyl compounds"/>
    <property type="evidence" value="ECO:0007669"/>
    <property type="project" value="InterPro"/>
</dbReference>
<dbReference type="PANTHER" id="PTHR10353:SF36">
    <property type="entry name" value="LP05116P"/>
    <property type="match status" value="1"/>
</dbReference>
<evidence type="ECO:0000313" key="7">
    <source>
        <dbReference type="RefSeq" id="XP_026285262.2"/>
    </source>
</evidence>
<dbReference type="OrthoDB" id="65569at2759"/>
<dbReference type="Gene3D" id="3.20.20.80">
    <property type="entry name" value="Glycosidases"/>
    <property type="match status" value="1"/>
</dbReference>
<gene>
    <name evidence="7" type="primary">LOC113211172</name>
</gene>
<keyword evidence="5" id="KW-0732">Signal</keyword>
<evidence type="ECO:0000256" key="1">
    <source>
        <dbReference type="ARBA" id="ARBA00010838"/>
    </source>
</evidence>
<dbReference type="GeneID" id="113211172"/>
<dbReference type="InterPro" id="IPR001360">
    <property type="entry name" value="Glyco_hydro_1"/>
</dbReference>
<dbReference type="InterPro" id="IPR017853">
    <property type="entry name" value="GH"/>
</dbReference>
<evidence type="ECO:0000256" key="3">
    <source>
        <dbReference type="ARBA" id="ARBA00023295"/>
    </source>
</evidence>
<evidence type="ECO:0000256" key="4">
    <source>
        <dbReference type="RuleBase" id="RU003690"/>
    </source>
</evidence>
<dbReference type="GO" id="GO:0005975">
    <property type="term" value="P:carbohydrate metabolic process"/>
    <property type="evidence" value="ECO:0007669"/>
    <property type="project" value="InterPro"/>
</dbReference>
<dbReference type="AlphaFoldDB" id="A0A6J1SWL1"/>
<evidence type="ECO:0000313" key="6">
    <source>
        <dbReference type="Proteomes" id="UP000504606"/>
    </source>
</evidence>
<dbReference type="RefSeq" id="XP_026285262.2">
    <property type="nucleotide sequence ID" value="XM_026429477.2"/>
</dbReference>
<dbReference type="PANTHER" id="PTHR10353">
    <property type="entry name" value="GLYCOSYL HYDROLASE"/>
    <property type="match status" value="1"/>
</dbReference>
<accession>A0A6J1SWL1</accession>
<protein>
    <submittedName>
        <fullName evidence="7">Uncharacterized protein LOC113211172</fullName>
    </submittedName>
</protein>
<organism evidence="6 7">
    <name type="scientific">Frankliniella occidentalis</name>
    <name type="common">Western flower thrips</name>
    <name type="synonym">Euthrips occidentalis</name>
    <dbReference type="NCBI Taxonomy" id="133901"/>
    <lineage>
        <taxon>Eukaryota</taxon>
        <taxon>Metazoa</taxon>
        <taxon>Ecdysozoa</taxon>
        <taxon>Arthropoda</taxon>
        <taxon>Hexapoda</taxon>
        <taxon>Insecta</taxon>
        <taxon>Pterygota</taxon>
        <taxon>Neoptera</taxon>
        <taxon>Paraneoptera</taxon>
        <taxon>Thysanoptera</taxon>
        <taxon>Terebrantia</taxon>
        <taxon>Thripoidea</taxon>
        <taxon>Thripidae</taxon>
        <taxon>Frankliniella</taxon>
    </lineage>
</organism>
<evidence type="ECO:0000256" key="2">
    <source>
        <dbReference type="ARBA" id="ARBA00022801"/>
    </source>
</evidence>
<dbReference type="SUPFAM" id="SSF51445">
    <property type="entry name" value="(Trans)glycosidases"/>
    <property type="match status" value="1"/>
</dbReference>
<dbReference type="Proteomes" id="UP000504606">
    <property type="component" value="Unplaced"/>
</dbReference>
<dbReference type="Pfam" id="PF00232">
    <property type="entry name" value="Glyco_hydro_1"/>
    <property type="match status" value="1"/>
</dbReference>
<sequence length="522" mass="58186">MAAATLYLVAALLAASASAGAAAAAGSGVADDGDEARYTLPEGFLFGAGVSAVQTEGAWNTSGKKESAADRLLHTPIFTTQGSHDVAADSYHRYAEDVNMAKQLKLKVFRFSISWARLLPDTDSKNPNKEGVAYYHALLDKIIEANMIPMVTLYHFDHPQSLQDEFFGWEDNRMVAKFVEYADFVFNEFGKKVKYWTTLNEPNQYCMYFNMLFVLGGVLKPEQVDIHRCMHHTTLAHMKAYRLYKTKYFTEQQGQVGYTALLVHAQPKTTSVQDVYAADAFNQMHCGKILHPVVFGDYPESIKRLLPDLPAFTDEEKKDLKDSTDFLGLNIYNGIIASYDPNAGANRPQVPIYSQLLEKLPFLDVGNPADLVLFDKITPEVMERSVLWTWQQYGVPIAITENGYSGTDDRKRAVYLSSYMRSLIGAVHDYGVKVIAYCTWSLIDSFEWSGGYSRPFGLVHVDYENGTLNRSLKPHSLKFFTELADKNVIPFVAPTPSSAPTLSRGAALTLVLGVLINVLTIH</sequence>
<dbReference type="PRINTS" id="PR00131">
    <property type="entry name" value="GLHYDRLASE1"/>
</dbReference>
<evidence type="ECO:0000256" key="5">
    <source>
        <dbReference type="SAM" id="SignalP"/>
    </source>
</evidence>
<feature type="signal peptide" evidence="5">
    <location>
        <begin position="1"/>
        <end position="19"/>
    </location>
</feature>
<keyword evidence="2" id="KW-0378">Hydrolase</keyword>
<proteinExistence type="inferred from homology"/>
<keyword evidence="6" id="KW-1185">Reference proteome</keyword>
<reference evidence="7" key="1">
    <citation type="submission" date="2025-08" db="UniProtKB">
        <authorList>
            <consortium name="RefSeq"/>
        </authorList>
    </citation>
    <scope>IDENTIFICATION</scope>
    <source>
        <tissue evidence="7">Whole organism</tissue>
    </source>
</reference>
<name>A0A6J1SWL1_FRAOC</name>